<dbReference type="STRING" id="35608.A0A2U1NVE9"/>
<reference evidence="1 2" key="1">
    <citation type="journal article" date="2018" name="Mol. Plant">
        <title>The genome of Artemisia annua provides insight into the evolution of Asteraceae family and artemisinin biosynthesis.</title>
        <authorList>
            <person name="Shen Q."/>
            <person name="Zhang L."/>
            <person name="Liao Z."/>
            <person name="Wang S."/>
            <person name="Yan T."/>
            <person name="Shi P."/>
            <person name="Liu M."/>
            <person name="Fu X."/>
            <person name="Pan Q."/>
            <person name="Wang Y."/>
            <person name="Lv Z."/>
            <person name="Lu X."/>
            <person name="Zhang F."/>
            <person name="Jiang W."/>
            <person name="Ma Y."/>
            <person name="Chen M."/>
            <person name="Hao X."/>
            <person name="Li L."/>
            <person name="Tang Y."/>
            <person name="Lv G."/>
            <person name="Zhou Y."/>
            <person name="Sun X."/>
            <person name="Brodelius P.E."/>
            <person name="Rose J.K.C."/>
            <person name="Tang K."/>
        </authorList>
    </citation>
    <scope>NUCLEOTIDE SEQUENCE [LARGE SCALE GENOMIC DNA]</scope>
    <source>
        <strain evidence="2">cv. Huhao1</strain>
        <tissue evidence="1">Leaf</tissue>
    </source>
</reference>
<keyword evidence="2" id="KW-1185">Reference proteome</keyword>
<name>A0A2U1NVE9_ARTAN</name>
<gene>
    <name evidence="1" type="ORF">CTI12_AA224570</name>
</gene>
<dbReference type="Pfam" id="PF03140">
    <property type="entry name" value="DUF247"/>
    <property type="match status" value="1"/>
</dbReference>
<organism evidence="1 2">
    <name type="scientific">Artemisia annua</name>
    <name type="common">Sweet wormwood</name>
    <dbReference type="NCBI Taxonomy" id="35608"/>
    <lineage>
        <taxon>Eukaryota</taxon>
        <taxon>Viridiplantae</taxon>
        <taxon>Streptophyta</taxon>
        <taxon>Embryophyta</taxon>
        <taxon>Tracheophyta</taxon>
        <taxon>Spermatophyta</taxon>
        <taxon>Magnoliopsida</taxon>
        <taxon>eudicotyledons</taxon>
        <taxon>Gunneridae</taxon>
        <taxon>Pentapetalae</taxon>
        <taxon>asterids</taxon>
        <taxon>campanulids</taxon>
        <taxon>Asterales</taxon>
        <taxon>Asteraceae</taxon>
        <taxon>Asteroideae</taxon>
        <taxon>Anthemideae</taxon>
        <taxon>Artemisiinae</taxon>
        <taxon>Artemisia</taxon>
    </lineage>
</organism>
<dbReference type="EMBL" id="PKPP01002124">
    <property type="protein sequence ID" value="PWA77461.1"/>
    <property type="molecule type" value="Genomic_DNA"/>
</dbReference>
<accession>A0A2U1NVE9</accession>
<protein>
    <submittedName>
        <fullName evidence="1">Uncharacterized protein</fullName>
    </submittedName>
</protein>
<dbReference type="Proteomes" id="UP000245207">
    <property type="component" value="Unassembled WGS sequence"/>
</dbReference>
<dbReference type="PANTHER" id="PTHR31549">
    <property type="entry name" value="PROTEIN, PUTATIVE (DUF247)-RELATED-RELATED"/>
    <property type="match status" value="1"/>
</dbReference>
<proteinExistence type="predicted"/>
<comment type="caution">
    <text evidence="1">The sequence shown here is derived from an EMBL/GenBank/DDBJ whole genome shotgun (WGS) entry which is preliminary data.</text>
</comment>
<dbReference type="AlphaFoldDB" id="A0A2U1NVE9"/>
<evidence type="ECO:0000313" key="1">
    <source>
        <dbReference type="EMBL" id="PWA77461.1"/>
    </source>
</evidence>
<evidence type="ECO:0000313" key="2">
    <source>
        <dbReference type="Proteomes" id="UP000245207"/>
    </source>
</evidence>
<dbReference type="PANTHER" id="PTHR31549:SF279">
    <property type="match status" value="1"/>
</dbReference>
<dbReference type="InterPro" id="IPR004158">
    <property type="entry name" value="DUF247_pln"/>
</dbReference>
<dbReference type="OrthoDB" id="1621957at2759"/>
<sequence>MKESRNFHLVHPRESYHPTPISPIRPILKSKTQFTTYFLVFKKQQNHFSSINQMASVNPFVAPNSGDTPWVDQIRKTLKTQLAVKVDTPPVSIFDVPKNLKEEKQEAYLPQRIGLGPKHFFQAELYSKMEQNKLIAVKKVLKPHETPDLEDQVVEQVKKVVPIVSACYDAIDPQIDEDTLAWLFAIDGLFLLDQLGIYSDKQVVVDAKDMMMLENQVPLLVLKEIQKVLANEEHGEEIWGSRLQLFCKTHSPLVIARESVDFSKVNHLLDYMYNCIVNNEGSGSNEISFRAPGSVPDEVEATEELLDAIIKAAELYPAAKPFLQILESVKKILYESDDDKTSIQEIRVPSVTELTNIAKVKFVLSPSTEGIRSVSFVDGSCYLPAIKLNFDSEVILRNLMAYEKLMAKNSFYAGFGLELTEYVDFMCGVIDSAKDVKLLREAKIIEGSLSDEEIVDLFNGIGRSLGKMSSESVYRKTVAALNKVYGDIPSVKFLRETEKQVRASAKAITFLVSISGTLALIREVYLKTSPDTVLVNLFSQFGSLSSLIQ</sequence>